<proteinExistence type="predicted"/>
<dbReference type="InterPro" id="IPR004027">
    <property type="entry name" value="SEC_C_motif"/>
</dbReference>
<gene>
    <name evidence="1" type="ORF">PGH26_01170</name>
</gene>
<reference evidence="1 2" key="1">
    <citation type="submission" date="2023-01" db="EMBL/GenBank/DDBJ databases">
        <title>Sporosarcina sp. nov., isolated from Korean tranditional fermented seafood 'Jeotgal'.</title>
        <authorList>
            <person name="Yang A.-I."/>
        </authorList>
    </citation>
    <scope>NUCLEOTIDE SEQUENCE [LARGE SCALE GENOMIC DNA]</scope>
    <source>
        <strain evidence="1 2">B2O-1</strain>
    </source>
</reference>
<dbReference type="Pfam" id="PF02810">
    <property type="entry name" value="SEC-C"/>
    <property type="match status" value="1"/>
</dbReference>
<dbReference type="RefSeq" id="WP_323692210.1">
    <property type="nucleotide sequence ID" value="NZ_CP116341.1"/>
</dbReference>
<accession>A0ABZ0KVY1</accession>
<dbReference type="EMBL" id="CP116341">
    <property type="protein sequence ID" value="WOV84561.1"/>
    <property type="molecule type" value="Genomic_DNA"/>
</dbReference>
<dbReference type="InterPro" id="IPR011990">
    <property type="entry name" value="TPR-like_helical_dom_sf"/>
</dbReference>
<protein>
    <submittedName>
        <fullName evidence="1">SEC-C metal-binding domain-containing protein</fullName>
    </submittedName>
</protein>
<dbReference type="Gene3D" id="3.10.450.50">
    <property type="match status" value="1"/>
</dbReference>
<sequence>MTGRNEPCPCGSGKKYKKCCGKVGDDLLSAVVNEELDRILSQFFDTYPTEDKRESMMLLMRQWAEKLRGSWEPAHIEEAASEFYLFVEDNSQWKEYIRKQEIAAARGTVQDVLKKWEEPFMLLGEITAAKPNTLEITKLLTGDVIELARIEGMPADEGTLLFGVVLPDTRRGDNAVAPVSSMLFLAKWSKQTKKSLLELWEKSSDQTPEEFIRKHTLEIYELLVKRSMASMNEMIEDVLAPAQLTALKQLDEKLAEADEPADVREMLQKLAVAYFLNTEVTDDAELDGSAFVQASLQVGQSLSLVKDGTAIEPAEDTEEVERFAKELRELYDAMMADGDAAAAAIYEIGTDPRPTESELWETAMTTSGVVEPERRPGVDEGRAQRLAYEAFGAEDEETRRKLADSALSIVPDLSDGLLLKAETEEDVEKASGLYERAIREASKRFEAGENPWQNIPNRPFMRAAFSYGTHLFMHGEFNEAAEVFLDLVRMNTTDNQGARYEAMASLIHAGRFNEAGELLVRYERGSENDATYCYLDWKLENEASGGESEEEADMLKKASAANGNVMHLMAFRAQTIEYPRHERLEPGSKEESRYIWLLLNGPSGVKETLEKRKQSAVK</sequence>
<dbReference type="SUPFAM" id="SSF48452">
    <property type="entry name" value="TPR-like"/>
    <property type="match status" value="1"/>
</dbReference>
<evidence type="ECO:0000313" key="1">
    <source>
        <dbReference type="EMBL" id="WOV84561.1"/>
    </source>
</evidence>
<dbReference type="Gene3D" id="1.25.40.10">
    <property type="entry name" value="Tetratricopeptide repeat domain"/>
    <property type="match status" value="1"/>
</dbReference>
<dbReference type="Proteomes" id="UP001303532">
    <property type="component" value="Chromosome"/>
</dbReference>
<name>A0ABZ0KVY1_9BACL</name>
<keyword evidence="2" id="KW-1185">Reference proteome</keyword>
<dbReference type="SUPFAM" id="SSF103642">
    <property type="entry name" value="Sec-C motif"/>
    <property type="match status" value="1"/>
</dbReference>
<organism evidence="1 2">
    <name type="scientific">Sporosarcina jeotgali</name>
    <dbReference type="NCBI Taxonomy" id="3020056"/>
    <lineage>
        <taxon>Bacteria</taxon>
        <taxon>Bacillati</taxon>
        <taxon>Bacillota</taxon>
        <taxon>Bacilli</taxon>
        <taxon>Bacillales</taxon>
        <taxon>Caryophanaceae</taxon>
        <taxon>Sporosarcina</taxon>
    </lineage>
</organism>
<evidence type="ECO:0000313" key="2">
    <source>
        <dbReference type="Proteomes" id="UP001303532"/>
    </source>
</evidence>